<dbReference type="InterPro" id="IPR031325">
    <property type="entry name" value="RHS_repeat"/>
</dbReference>
<evidence type="ECO:0000256" key="2">
    <source>
        <dbReference type="SAM" id="Phobius"/>
    </source>
</evidence>
<dbReference type="InterPro" id="IPR056823">
    <property type="entry name" value="TEN-like_YD-shell"/>
</dbReference>
<dbReference type="Pfam" id="PF05593">
    <property type="entry name" value="RHS_repeat"/>
    <property type="match status" value="3"/>
</dbReference>
<proteinExistence type="predicted"/>
<dbReference type="InterPro" id="IPR006530">
    <property type="entry name" value="YD"/>
</dbReference>
<dbReference type="PANTHER" id="PTHR32305:SF15">
    <property type="entry name" value="PROTEIN RHSA-RELATED"/>
    <property type="match status" value="1"/>
</dbReference>
<dbReference type="Pfam" id="PF20148">
    <property type="entry name" value="DUF6531"/>
    <property type="match status" value="1"/>
</dbReference>
<keyword evidence="1" id="KW-0677">Repeat</keyword>
<protein>
    <submittedName>
        <fullName evidence="5">YD repeat-/RHS repeat-containing protein</fullName>
    </submittedName>
</protein>
<sequence>MSLTDDIVQRIARVGAIHASPKPVSSGAPGPAAARLGDPIKHASFLGALAGAVVGALISVAIFAVAAAVVVGSGGLATVAVLALGTAGTFAMGGIISKASSAVSAMVDSVGPTDGVLLSGSGDVFIEGKAAARATGDTAMCSKHSAPATIAQGSESVAINGMPSARVGDKLTCGPTIKSGASTVFIGSGQGGYLEVAEEFSMLEKAILIAVEFLVPPSKGLLTGTAKLFTKAGSKAAAKGAIMGAKQAAKICAGKTLSCVTAAFKSHKGIARFTEAGKKFVKGDPIDVVTGQLVEQRTDLMLGQTLSLAFTRTWAEGCFGVLGANWADSFSEYAVIDPENDSIEIFTQEGSSLNFSLPDGYAFSFNPDHPDFTVTRGNQGVILTDRRSGIQRHFALVGQKDQNKFLLSAHQDTNGNHIDFCYDERQQLTRICHSDGPELTLIWNASQQLTEIRRTDEGLYDVLASYRYHDSGFMAEADSTELYHLFYEYNAQGWISRWHDNDQTWTAYHYDAQGRCTDSIGADGYYPVHFDYLPGLTRVSNPQGATTEFYFTPMNQVTEVRSPTGNITRYEYDSYGNLLSQITPSGHQITLSYLKDTGLVTSFTNAMGACWQYSYDDSQRLFGITDPLERTWLQQYDEKGNPQSFTAPDGSSITLERNEFGLVTTQIHSDGSQRRMEYDHHQRLFRIFDEEQRVMNLRYDSRDNLQTLSTPGGALWRWRYDRHQRLAVSDRPNNSQEHFTHDRHGNLTQYHDANGVSWTVEYGAFDLPISRRDGEGHIWRYRYDADTLQLIAVTNPQGESYRYTLDSEGRVIEERDYADAVWYYRYDAEGNCSQKQDALGNITHYSYDPCGRLLTQSNPEGATQYQYDMMGRLLSVTAPDSTLHFEYDEQDRPIREIQVAGEILRRYPDNQTLEREITSVGHESGSWLTRIGVNRTGELIQLELPAGQSLQLQRDAAGQEAGREAAAGFMLRQQYDLMGQVIHQRAGRNTRVFRQEELSDIPQPTLAELDREYQYDAALQLVAINDDVERLNYVVNGNGQVISVSERNQLREHYRYDASGYPLLRRVGDQQCGAEDEIYHRGHRLNRLGNQLYEYDAAGRMTARRTQQEGFRPEYTRFIWNSQNQLVELRKQNGDSWRYRYDAFGRRISKTCEQQGIRVSYLWDGDVIAEIRDYRQGELQKIRHWVFNGWELIAQQECRVSEGEVGEVETHYAVSAPTGEPLALFNPAGKRVWQRANHSLYGAALAKVLNHSQPEPGLKFAGQLLDEESGLHYNRFRYYDPQACCYLSPDPIGLAGGENPYAYVPNPLSWVDPYGLAVCPMREVNGTKIFGKGQKDGTPGHDQFSEAIANKLAMSGKFKEVYLNRSYSFANGKGISGRRPDVMAIDMNGKVHAIELASKTDMGKKLPTLTSRNDTAMSNLPLNKQGEVLILEHPFNARDMKSALDNLISGI</sequence>
<dbReference type="RefSeq" id="WP_053215285.1">
    <property type="nucleotide sequence ID" value="NZ_CPYD01000018.1"/>
</dbReference>
<evidence type="ECO:0000313" key="5">
    <source>
        <dbReference type="EMBL" id="CNF22828.1"/>
    </source>
</evidence>
<feature type="domain" description="Teneurin-like YD-shell" evidence="4">
    <location>
        <begin position="506"/>
        <end position="650"/>
    </location>
</feature>
<dbReference type="InterPro" id="IPR045351">
    <property type="entry name" value="DUF6531"/>
</dbReference>
<dbReference type="Pfam" id="PF05488">
    <property type="entry name" value="PAAR_motif"/>
    <property type="match status" value="1"/>
</dbReference>
<keyword evidence="6" id="KW-1185">Reference proteome</keyword>
<dbReference type="PANTHER" id="PTHR32305">
    <property type="match status" value="1"/>
</dbReference>
<evidence type="ECO:0000259" key="3">
    <source>
        <dbReference type="Pfam" id="PF20148"/>
    </source>
</evidence>
<feature type="transmembrane region" description="Helical" evidence="2">
    <location>
        <begin position="76"/>
        <end position="96"/>
    </location>
</feature>
<keyword evidence="2" id="KW-1133">Transmembrane helix</keyword>
<feature type="domain" description="Teneurin-like YD-shell" evidence="4">
    <location>
        <begin position="1023"/>
        <end position="1290"/>
    </location>
</feature>
<comment type="caution">
    <text evidence="5">The sequence shown here is derived from an EMBL/GenBank/DDBJ whole genome shotgun (WGS) entry which is preliminary data.</text>
</comment>
<gene>
    <name evidence="5" type="primary">wapA_5</name>
    <name evidence="5" type="ORF">ERS137967_03608</name>
</gene>
<feature type="transmembrane region" description="Helical" evidence="2">
    <location>
        <begin position="45"/>
        <end position="69"/>
    </location>
</feature>
<accession>A0ABM9SN44</accession>
<organism evidence="5 6">
    <name type="scientific">Yersinia nurmii</name>
    <dbReference type="NCBI Taxonomy" id="685706"/>
    <lineage>
        <taxon>Bacteria</taxon>
        <taxon>Pseudomonadati</taxon>
        <taxon>Pseudomonadota</taxon>
        <taxon>Gammaproteobacteria</taxon>
        <taxon>Enterobacterales</taxon>
        <taxon>Yersiniaceae</taxon>
        <taxon>Yersinia</taxon>
    </lineage>
</organism>
<dbReference type="Gene3D" id="2.180.10.10">
    <property type="entry name" value="RHS repeat-associated core"/>
    <property type="match status" value="3"/>
</dbReference>
<dbReference type="Gene3D" id="2.60.200.60">
    <property type="match status" value="1"/>
</dbReference>
<dbReference type="InterPro" id="IPR008727">
    <property type="entry name" value="PAAR_motif"/>
</dbReference>
<dbReference type="NCBIfam" id="TIGR03696">
    <property type="entry name" value="Rhs_assc_core"/>
    <property type="match status" value="1"/>
</dbReference>
<reference evidence="5 6" key="1">
    <citation type="submission" date="2015-03" db="EMBL/GenBank/DDBJ databases">
        <authorList>
            <consortium name="Pathogen Informatics"/>
            <person name="Murphy D."/>
        </authorList>
    </citation>
    <scope>NUCLEOTIDE SEQUENCE [LARGE SCALE GENOMIC DNA]</scope>
    <source>
        <strain evidence="6">type strain: CIP110231</strain>
    </source>
</reference>
<name>A0ABM9SN44_9GAMM</name>
<evidence type="ECO:0000259" key="4">
    <source>
        <dbReference type="Pfam" id="PF25023"/>
    </source>
</evidence>
<keyword evidence="2" id="KW-0472">Membrane</keyword>
<dbReference type="InterPro" id="IPR050708">
    <property type="entry name" value="T6SS_VgrG/RHS"/>
</dbReference>
<dbReference type="Pfam" id="PF25023">
    <property type="entry name" value="TEN_YD-shell"/>
    <property type="match status" value="2"/>
</dbReference>
<dbReference type="Proteomes" id="UP000040578">
    <property type="component" value="Unassembled WGS sequence"/>
</dbReference>
<evidence type="ECO:0000313" key="6">
    <source>
        <dbReference type="Proteomes" id="UP000040578"/>
    </source>
</evidence>
<dbReference type="InterPro" id="IPR022385">
    <property type="entry name" value="Rhs_assc_core"/>
</dbReference>
<dbReference type="NCBIfam" id="TIGR01643">
    <property type="entry name" value="YD_repeat_2x"/>
    <property type="match status" value="7"/>
</dbReference>
<dbReference type="CDD" id="cd14742">
    <property type="entry name" value="PAAR_RHS"/>
    <property type="match status" value="1"/>
</dbReference>
<keyword evidence="2" id="KW-0812">Transmembrane</keyword>
<evidence type="ECO:0000256" key="1">
    <source>
        <dbReference type="ARBA" id="ARBA00022737"/>
    </source>
</evidence>
<feature type="domain" description="DUF6531" evidence="3">
    <location>
        <begin position="283"/>
        <end position="355"/>
    </location>
</feature>
<dbReference type="EMBL" id="CPYD01000018">
    <property type="protein sequence ID" value="CNF22828.1"/>
    <property type="molecule type" value="Genomic_DNA"/>
</dbReference>